<dbReference type="Proteomes" id="UP000693952">
    <property type="component" value="Chromosome"/>
</dbReference>
<accession>A0ABX8MNZ4</accession>
<sequence>MFNAPTLGTVSKHFHSFRHPESYQEFDHDTFQLLPDEITDLDHSYHLQKGMVIHDRDGMGYLSYFYEDHEGTAINALERFFLSVYASVERHLTCSLPANSLVPRAAYHSSTPSKSIFAIDLFPM</sequence>
<evidence type="ECO:0000313" key="2">
    <source>
        <dbReference type="Proteomes" id="UP000693952"/>
    </source>
</evidence>
<dbReference type="RefSeq" id="WP_217884160.1">
    <property type="nucleotide sequence ID" value="NZ_CP027706.1"/>
</dbReference>
<proteinExistence type="predicted"/>
<name>A0ABX8MNZ4_9PSED</name>
<dbReference type="EMBL" id="CP077074">
    <property type="protein sequence ID" value="QXH39385.1"/>
    <property type="molecule type" value="Genomic_DNA"/>
</dbReference>
<evidence type="ECO:0000313" key="1">
    <source>
        <dbReference type="EMBL" id="QXH39385.1"/>
    </source>
</evidence>
<reference evidence="1" key="1">
    <citation type="submission" date="2021-06" db="EMBL/GenBank/DDBJ databases">
        <title>Updating the genus Pseudomonas: Description of 43 new species and partition of the Pseudomonas putida group.</title>
        <authorList>
            <person name="Girard L."/>
            <person name="Lood C."/>
            <person name="Vandamme P."/>
            <person name="Rokni-Zadeh H."/>
            <person name="van Noort V."/>
            <person name="Hofte M."/>
            <person name="Lavigne R."/>
            <person name="De Mot R."/>
        </authorList>
    </citation>
    <scope>NUCLEOTIDE SEQUENCE</scope>
    <source>
        <strain evidence="1">CMR12a</strain>
    </source>
</reference>
<protein>
    <submittedName>
        <fullName evidence="1">Uncharacterized protein</fullName>
    </submittedName>
</protein>
<gene>
    <name evidence="1" type="ORF">KSS89_24640</name>
</gene>
<keyword evidence="2" id="KW-1185">Reference proteome</keyword>
<organism evidence="1 2">
    <name type="scientific">Pseudomonas sessilinigenes</name>
    <dbReference type="NCBI Taxonomy" id="658629"/>
    <lineage>
        <taxon>Bacteria</taxon>
        <taxon>Pseudomonadati</taxon>
        <taxon>Pseudomonadota</taxon>
        <taxon>Gammaproteobacteria</taxon>
        <taxon>Pseudomonadales</taxon>
        <taxon>Pseudomonadaceae</taxon>
        <taxon>Pseudomonas</taxon>
    </lineage>
</organism>